<evidence type="ECO:0000313" key="9">
    <source>
        <dbReference type="EMBL" id="EFO97454.1"/>
    </source>
</evidence>
<keyword evidence="3" id="KW-0560">Oxidoreductase</keyword>
<evidence type="ECO:0000256" key="3">
    <source>
        <dbReference type="ARBA" id="ARBA00023002"/>
    </source>
</evidence>
<dbReference type="Proteomes" id="UP000008281">
    <property type="component" value="Unassembled WGS sequence"/>
</dbReference>
<evidence type="ECO:0000256" key="7">
    <source>
        <dbReference type="ARBA" id="ARBA00047804"/>
    </source>
</evidence>
<dbReference type="PROSITE" id="PS51352">
    <property type="entry name" value="THIOREDOXIN_2"/>
    <property type="match status" value="1"/>
</dbReference>
<dbReference type="OrthoDB" id="409136at2759"/>
<dbReference type="Gene3D" id="3.40.30.10">
    <property type="entry name" value="Glutaredoxin"/>
    <property type="match status" value="1"/>
</dbReference>
<dbReference type="OMA" id="AREDIMM"/>
<reference evidence="9" key="1">
    <citation type="submission" date="2007-07" db="EMBL/GenBank/DDBJ databases">
        <title>PCAP assembly of the Caenorhabditis remanei genome.</title>
        <authorList>
            <consortium name="The Caenorhabditis remanei Sequencing Consortium"/>
            <person name="Wilson R.K."/>
        </authorList>
    </citation>
    <scope>NUCLEOTIDE SEQUENCE [LARGE SCALE GENOMIC DNA]</scope>
    <source>
        <strain evidence="9">PB4641</strain>
    </source>
</reference>
<evidence type="ECO:0000259" key="8">
    <source>
        <dbReference type="PROSITE" id="PS51352"/>
    </source>
</evidence>
<comment type="catalytic activity">
    <reaction evidence="7">
        <text>[protein]-dithiol + NADP(+) = [protein]-disulfide + NADPH + H(+)</text>
        <dbReference type="Rhea" id="RHEA:18753"/>
        <dbReference type="Rhea" id="RHEA-COMP:10593"/>
        <dbReference type="Rhea" id="RHEA-COMP:10594"/>
        <dbReference type="ChEBI" id="CHEBI:15378"/>
        <dbReference type="ChEBI" id="CHEBI:29950"/>
        <dbReference type="ChEBI" id="CHEBI:50058"/>
        <dbReference type="ChEBI" id="CHEBI:57783"/>
        <dbReference type="ChEBI" id="CHEBI:58349"/>
        <dbReference type="EC" id="1.8.1.8"/>
    </reaction>
</comment>
<dbReference type="PANTHER" id="PTHR13871:SF23">
    <property type="entry name" value="THIOREDOXIN DOMAIN-CONTAINING PROTEIN"/>
    <property type="match status" value="1"/>
</dbReference>
<dbReference type="GO" id="GO:0047134">
    <property type="term" value="F:protein-disulfide reductase [NAD(P)H] activity"/>
    <property type="evidence" value="ECO:0007669"/>
    <property type="project" value="UniProtKB-EC"/>
</dbReference>
<dbReference type="KEGG" id="crq:GCK72_015789"/>
<evidence type="ECO:0000313" key="10">
    <source>
        <dbReference type="Proteomes" id="UP000008281"/>
    </source>
</evidence>
<dbReference type="InterPro" id="IPR013766">
    <property type="entry name" value="Thioredoxin_domain"/>
</dbReference>
<dbReference type="Pfam" id="PF13905">
    <property type="entry name" value="Thioredoxin_8"/>
    <property type="match status" value="1"/>
</dbReference>
<dbReference type="FunCoup" id="E3NGU1">
    <property type="interactions" value="5"/>
</dbReference>
<name>E3NGU1_CAERE</name>
<evidence type="ECO:0000256" key="5">
    <source>
        <dbReference type="ARBA" id="ARBA00025782"/>
    </source>
</evidence>
<dbReference type="RefSeq" id="XP_003092390.2">
    <property type="nucleotide sequence ID" value="XM_003092342.2"/>
</dbReference>
<evidence type="ECO:0000256" key="4">
    <source>
        <dbReference type="ARBA" id="ARBA00023027"/>
    </source>
</evidence>
<dbReference type="InterPro" id="IPR036249">
    <property type="entry name" value="Thioredoxin-like_sf"/>
</dbReference>
<dbReference type="InterPro" id="IPR052259">
    <property type="entry name" value="Nucleoredoxin-like"/>
</dbReference>
<dbReference type="CDD" id="cd02964">
    <property type="entry name" value="TryX_like_family"/>
    <property type="match status" value="1"/>
</dbReference>
<evidence type="ECO:0000256" key="1">
    <source>
        <dbReference type="ARBA" id="ARBA00012612"/>
    </source>
</evidence>
<evidence type="ECO:0000256" key="2">
    <source>
        <dbReference type="ARBA" id="ARBA00022737"/>
    </source>
</evidence>
<dbReference type="AlphaFoldDB" id="E3NGU1"/>
<dbReference type="eggNOG" id="KOG2501">
    <property type="taxonomic scope" value="Eukaryota"/>
</dbReference>
<dbReference type="HOGENOM" id="CLU_116457_2_0_1"/>
<feature type="domain" description="Thioredoxin" evidence="8">
    <location>
        <begin position="39"/>
        <end position="181"/>
    </location>
</feature>
<keyword evidence="10" id="KW-1185">Reference proteome</keyword>
<keyword evidence="2" id="KW-0677">Repeat</keyword>
<proteinExistence type="inferred from homology"/>
<keyword evidence="4" id="KW-0520">NAD</keyword>
<dbReference type="STRING" id="31234.E3NGU1"/>
<comment type="catalytic activity">
    <reaction evidence="6">
        <text>[protein]-dithiol + NAD(+) = [protein]-disulfide + NADH + H(+)</text>
        <dbReference type="Rhea" id="RHEA:18749"/>
        <dbReference type="Rhea" id="RHEA-COMP:10593"/>
        <dbReference type="Rhea" id="RHEA-COMP:10594"/>
        <dbReference type="ChEBI" id="CHEBI:15378"/>
        <dbReference type="ChEBI" id="CHEBI:29950"/>
        <dbReference type="ChEBI" id="CHEBI:50058"/>
        <dbReference type="ChEBI" id="CHEBI:57540"/>
        <dbReference type="ChEBI" id="CHEBI:57945"/>
        <dbReference type="EC" id="1.8.1.8"/>
    </reaction>
</comment>
<sequence>MMLVFLTLGRFRETYSLFSACPLLLYHFNWVFQLTMTDLFAGKPLINQKGEELDGGDALRGKKIIGLYFSAMWCGSCRQFTPKLKRFYEQLKAAGKDIEIVLVSRDREAEDLLEYLEHGGNWVAIPFGDERIQEYLKKYEVPTIPAFKLINSAGELLHDARADVTERGKDDAVAVYDEWVEKYPAN</sequence>
<comment type="similarity">
    <text evidence="5">Belongs to the nucleoredoxin family.</text>
</comment>
<gene>
    <name evidence="9" type="ORF">CRE_05245</name>
</gene>
<evidence type="ECO:0000256" key="6">
    <source>
        <dbReference type="ARBA" id="ARBA00047388"/>
    </source>
</evidence>
<dbReference type="InterPro" id="IPR012336">
    <property type="entry name" value="Thioredoxin-like_fold"/>
</dbReference>
<dbReference type="GeneID" id="9799688"/>
<dbReference type="EMBL" id="DS268659">
    <property type="protein sequence ID" value="EFO97454.1"/>
    <property type="molecule type" value="Genomic_DNA"/>
</dbReference>
<accession>E3NGU1</accession>
<dbReference type="SUPFAM" id="SSF52833">
    <property type="entry name" value="Thioredoxin-like"/>
    <property type="match status" value="1"/>
</dbReference>
<protein>
    <recommendedName>
        <fullName evidence="1">protein-disulfide reductase</fullName>
        <ecNumber evidence="1">1.8.1.8</ecNumber>
    </recommendedName>
</protein>
<dbReference type="EC" id="1.8.1.8" evidence="1"/>
<dbReference type="CTD" id="9799688"/>
<organism evidence="10">
    <name type="scientific">Caenorhabditis remanei</name>
    <name type="common">Caenorhabditis vulgaris</name>
    <dbReference type="NCBI Taxonomy" id="31234"/>
    <lineage>
        <taxon>Eukaryota</taxon>
        <taxon>Metazoa</taxon>
        <taxon>Ecdysozoa</taxon>
        <taxon>Nematoda</taxon>
        <taxon>Chromadorea</taxon>
        <taxon>Rhabditida</taxon>
        <taxon>Rhabditina</taxon>
        <taxon>Rhabditomorpha</taxon>
        <taxon>Rhabditoidea</taxon>
        <taxon>Rhabditidae</taxon>
        <taxon>Peloderinae</taxon>
        <taxon>Caenorhabditis</taxon>
    </lineage>
</organism>
<dbReference type="PANTHER" id="PTHR13871">
    <property type="entry name" value="THIOREDOXIN"/>
    <property type="match status" value="1"/>
</dbReference>
<dbReference type="InParanoid" id="E3NGU1"/>